<reference evidence="4 5" key="1">
    <citation type="submission" date="2014-03" db="EMBL/GenBank/DDBJ databases">
        <title>The draft genome sequence of Thalassospira alkalitolerans JCM 18968.</title>
        <authorList>
            <person name="Lai Q."/>
            <person name="Shao Z."/>
        </authorList>
    </citation>
    <scope>NUCLEOTIDE SEQUENCE [LARGE SCALE GENOMIC DNA]</scope>
    <source>
        <strain evidence="4 5">JCM 18968</strain>
    </source>
</reference>
<evidence type="ECO:0000256" key="2">
    <source>
        <dbReference type="ARBA" id="ARBA00022801"/>
    </source>
</evidence>
<dbReference type="STRING" id="1293890.TALK_11515"/>
<dbReference type="Gene3D" id="3.40.50.1820">
    <property type="entry name" value="alpha/beta hydrolase"/>
    <property type="match status" value="1"/>
</dbReference>
<evidence type="ECO:0000313" key="4">
    <source>
        <dbReference type="EMBL" id="OSQ47810.1"/>
    </source>
</evidence>
<keyword evidence="2" id="KW-0378">Hydrolase</keyword>
<protein>
    <recommendedName>
        <fullName evidence="3">Thioesterase TesA-like domain-containing protein</fullName>
    </recommendedName>
</protein>
<dbReference type="InterPro" id="IPR020802">
    <property type="entry name" value="TesA-like"/>
</dbReference>
<dbReference type="GO" id="GO:0016787">
    <property type="term" value="F:hydrolase activity"/>
    <property type="evidence" value="ECO:0007669"/>
    <property type="project" value="UniProtKB-KW"/>
</dbReference>
<proteinExistence type="inferred from homology"/>
<dbReference type="OrthoDB" id="8480037at2"/>
<organism evidence="4 5">
    <name type="scientific">Thalassospira alkalitolerans</name>
    <dbReference type="NCBI Taxonomy" id="1293890"/>
    <lineage>
        <taxon>Bacteria</taxon>
        <taxon>Pseudomonadati</taxon>
        <taxon>Pseudomonadota</taxon>
        <taxon>Alphaproteobacteria</taxon>
        <taxon>Rhodospirillales</taxon>
        <taxon>Thalassospiraceae</taxon>
        <taxon>Thalassospira</taxon>
    </lineage>
</organism>
<dbReference type="PANTHER" id="PTHR11487:SF0">
    <property type="entry name" value="S-ACYL FATTY ACID SYNTHASE THIOESTERASE, MEDIUM CHAIN"/>
    <property type="match status" value="1"/>
</dbReference>
<dbReference type="SMART" id="SM00824">
    <property type="entry name" value="PKS_TE"/>
    <property type="match status" value="1"/>
</dbReference>
<sequence>MTKNVWVNNHVTAQARLRLFCFPFAGGGGLAYRPWLTQFPSDVDVIPVSLPGREQRFGDPVIDDLATMVAALANGLKNCLDRPFAFFGYSMGALIAHHLACHLQQSGQAVPMHLFVAARRGPTISGHRPPLHGLPSDAFWQGIAHYGGTPREILDNAEYRDLFEPNLRADFKLSETAISLGLPVLSCPITAFGGADDPNPVPIELDDWATATGGEFAKHILPGGHFFLRDAGDDIIYTVKNALLD</sequence>
<dbReference type="AlphaFoldDB" id="A0A1Y2LBT4"/>
<dbReference type="PANTHER" id="PTHR11487">
    <property type="entry name" value="THIOESTERASE"/>
    <property type="match status" value="1"/>
</dbReference>
<name>A0A1Y2LBT4_9PROT</name>
<gene>
    <name evidence="4" type="ORF">TALK_11515</name>
</gene>
<dbReference type="Pfam" id="PF00975">
    <property type="entry name" value="Thioesterase"/>
    <property type="match status" value="1"/>
</dbReference>
<dbReference type="GO" id="GO:0008610">
    <property type="term" value="P:lipid biosynthetic process"/>
    <property type="evidence" value="ECO:0007669"/>
    <property type="project" value="TreeGrafter"/>
</dbReference>
<dbReference type="SUPFAM" id="SSF53474">
    <property type="entry name" value="alpha/beta-Hydrolases"/>
    <property type="match status" value="1"/>
</dbReference>
<evidence type="ECO:0000313" key="5">
    <source>
        <dbReference type="Proteomes" id="UP000193396"/>
    </source>
</evidence>
<dbReference type="InterPro" id="IPR012223">
    <property type="entry name" value="TEII"/>
</dbReference>
<comment type="similarity">
    <text evidence="1">Belongs to the thioesterase family.</text>
</comment>
<evidence type="ECO:0000256" key="1">
    <source>
        <dbReference type="ARBA" id="ARBA00007169"/>
    </source>
</evidence>
<feature type="domain" description="Thioesterase TesA-like" evidence="3">
    <location>
        <begin position="20"/>
        <end position="243"/>
    </location>
</feature>
<dbReference type="InterPro" id="IPR029058">
    <property type="entry name" value="AB_hydrolase_fold"/>
</dbReference>
<dbReference type="EMBL" id="JFKB01000007">
    <property type="protein sequence ID" value="OSQ47810.1"/>
    <property type="molecule type" value="Genomic_DNA"/>
</dbReference>
<evidence type="ECO:0000259" key="3">
    <source>
        <dbReference type="SMART" id="SM00824"/>
    </source>
</evidence>
<accession>A0A1Y2LBT4</accession>
<keyword evidence="5" id="KW-1185">Reference proteome</keyword>
<dbReference type="InterPro" id="IPR001031">
    <property type="entry name" value="Thioesterase"/>
</dbReference>
<dbReference type="Proteomes" id="UP000193396">
    <property type="component" value="Unassembled WGS sequence"/>
</dbReference>
<comment type="caution">
    <text evidence="4">The sequence shown here is derived from an EMBL/GenBank/DDBJ whole genome shotgun (WGS) entry which is preliminary data.</text>
</comment>
<dbReference type="RefSeq" id="WP_139833804.1">
    <property type="nucleotide sequence ID" value="NZ_JFKB01000007.1"/>
</dbReference>